<sequence length="46" mass="5226">MPVKLASSPFNMLIILQHFMLNPPLLIAARVYIQSGFSKQIAWRIA</sequence>
<feature type="transmembrane region" description="Helical" evidence="1">
    <location>
        <begin position="12"/>
        <end position="33"/>
    </location>
</feature>
<organism evidence="2 3">
    <name type="scientific">Paracidovorax avenae (strain ATCC 19860 / DSM 7227 / CCUG 15838 / JCM 20985 / LMG 2117 / NCPPB 1011)</name>
    <name type="common">Acidovorax avenae</name>
    <dbReference type="NCBI Taxonomy" id="643561"/>
    <lineage>
        <taxon>Bacteria</taxon>
        <taxon>Pseudomonadati</taxon>
        <taxon>Pseudomonadota</taxon>
        <taxon>Betaproteobacteria</taxon>
        <taxon>Burkholderiales</taxon>
        <taxon>Comamonadaceae</taxon>
        <taxon>Paracidovorax</taxon>
    </lineage>
</organism>
<dbReference type="HOGENOM" id="CLU_3178900_0_0_4"/>
<evidence type="ECO:0000313" key="3">
    <source>
        <dbReference type="Proteomes" id="UP000002482"/>
    </source>
</evidence>
<dbReference type="Proteomes" id="UP000002482">
    <property type="component" value="Chromosome"/>
</dbReference>
<name>F0Q5U8_PARA1</name>
<accession>F0Q5U8</accession>
<protein>
    <submittedName>
        <fullName evidence="2">Uncharacterized protein</fullName>
    </submittedName>
</protein>
<proteinExistence type="predicted"/>
<dbReference type="AlphaFoldDB" id="F0Q5U8"/>
<dbReference type="KEGG" id="aaa:Acav_3006"/>
<keyword evidence="1" id="KW-0812">Transmembrane</keyword>
<evidence type="ECO:0000256" key="1">
    <source>
        <dbReference type="SAM" id="Phobius"/>
    </source>
</evidence>
<keyword evidence="1" id="KW-0472">Membrane</keyword>
<dbReference type="EMBL" id="CP002521">
    <property type="protein sequence ID" value="ADX46910.1"/>
    <property type="molecule type" value="Genomic_DNA"/>
</dbReference>
<evidence type="ECO:0000313" key="2">
    <source>
        <dbReference type="EMBL" id="ADX46910.1"/>
    </source>
</evidence>
<reference evidence="2" key="1">
    <citation type="submission" date="2011-02" db="EMBL/GenBank/DDBJ databases">
        <title>Complete sequence of Acidovorax avenae subsp. avenae ATCC 19860.</title>
        <authorList>
            <consortium name="US DOE Joint Genome Institute"/>
            <person name="Lucas S."/>
            <person name="Copeland A."/>
            <person name="Lapidus A."/>
            <person name="Cheng J.-F."/>
            <person name="Goodwin L."/>
            <person name="Pitluck S."/>
            <person name="Chertkov O."/>
            <person name="Held B."/>
            <person name="Detter J.C."/>
            <person name="Han C."/>
            <person name="Tapia R."/>
            <person name="Land M."/>
            <person name="Hauser L."/>
            <person name="Kyrpides N."/>
            <person name="Ivanova N."/>
            <person name="Ovchinnikova G."/>
            <person name="Pagani I."/>
            <person name="Gordon S."/>
            <person name="Woyke T."/>
        </authorList>
    </citation>
    <scope>NUCLEOTIDE SEQUENCE</scope>
    <source>
        <strain evidence="2">ATCC 19860</strain>
    </source>
</reference>
<keyword evidence="1" id="KW-1133">Transmembrane helix</keyword>
<keyword evidence="3" id="KW-1185">Reference proteome</keyword>
<gene>
    <name evidence="2" type="ordered locus">Acav_3006</name>
</gene>